<dbReference type="GeneID" id="300269931"/>
<dbReference type="Proteomes" id="UP000250443">
    <property type="component" value="Unassembled WGS sequence"/>
</dbReference>
<gene>
    <name evidence="3" type="ORF">IRZ65_10865</name>
    <name evidence="4" type="ORF">NCTC11842_04441</name>
</gene>
<dbReference type="EMBL" id="UAUF01000014">
    <property type="protein sequence ID" value="SPZ12403.1"/>
    <property type="molecule type" value="Genomic_DNA"/>
</dbReference>
<dbReference type="Pfam" id="PF13670">
    <property type="entry name" value="PepSY_2"/>
    <property type="match status" value="1"/>
</dbReference>
<keyword evidence="6" id="KW-1185">Reference proteome</keyword>
<organism evidence="4 5">
    <name type="scientific">Pseudomonas luteola</name>
    <dbReference type="NCBI Taxonomy" id="47886"/>
    <lineage>
        <taxon>Bacteria</taxon>
        <taxon>Pseudomonadati</taxon>
        <taxon>Pseudomonadota</taxon>
        <taxon>Gammaproteobacteria</taxon>
        <taxon>Pseudomonadales</taxon>
        <taxon>Pseudomonadaceae</taxon>
        <taxon>Pseudomonas</taxon>
    </lineage>
</organism>
<name>A0A2X2D043_PSELU</name>
<dbReference type="InterPro" id="IPR025711">
    <property type="entry name" value="PepSY"/>
</dbReference>
<feature type="domain" description="PepSY" evidence="2">
    <location>
        <begin position="8"/>
        <end position="84"/>
    </location>
</feature>
<feature type="signal peptide" evidence="1">
    <location>
        <begin position="1"/>
        <end position="22"/>
    </location>
</feature>
<sequence>MKTKHVIAGLLLSVAGTGFAWADQPGADWMPKKEVEAKIIESGYTSVSRLDAENGEWVGKGLKLNSEKYRFRADPRTGNIIQEEIDREEVGRKTID</sequence>
<reference evidence="4 5" key="1">
    <citation type="submission" date="2018-06" db="EMBL/GenBank/DDBJ databases">
        <authorList>
            <consortium name="Pathogen Informatics"/>
            <person name="Doyle S."/>
        </authorList>
    </citation>
    <scope>NUCLEOTIDE SEQUENCE [LARGE SCALE GENOMIC DNA]</scope>
    <source>
        <strain evidence="4 5">NCTC11842</strain>
    </source>
</reference>
<evidence type="ECO:0000313" key="3">
    <source>
        <dbReference type="EMBL" id="MBF8641186.1"/>
    </source>
</evidence>
<dbReference type="AlphaFoldDB" id="A0A2X2D043"/>
<protein>
    <submittedName>
        <fullName evidence="3">PepSY domain-containing protein</fullName>
    </submittedName>
    <submittedName>
        <fullName evidence="4">Peptidase</fullName>
    </submittedName>
</protein>
<proteinExistence type="predicted"/>
<evidence type="ECO:0000256" key="1">
    <source>
        <dbReference type="SAM" id="SignalP"/>
    </source>
</evidence>
<reference evidence="3 6" key="2">
    <citation type="submission" date="2020-10" db="EMBL/GenBank/DDBJ databases">
        <title>Genome sequences of Pseudomonas isolates.</title>
        <authorList>
            <person name="Wessels L."/>
            <person name="Reich F."/>
            <person name="Hammerl J."/>
        </authorList>
    </citation>
    <scope>NUCLEOTIDE SEQUENCE [LARGE SCALE GENOMIC DNA]</scope>
    <source>
        <strain evidence="3 6">20-MO00624-0</strain>
    </source>
</reference>
<evidence type="ECO:0000313" key="6">
    <source>
        <dbReference type="Proteomes" id="UP000626180"/>
    </source>
</evidence>
<keyword evidence="1" id="KW-0732">Signal</keyword>
<feature type="chain" id="PRO_5044386915" evidence="1">
    <location>
        <begin position="23"/>
        <end position="96"/>
    </location>
</feature>
<accession>A0A2X2D043</accession>
<evidence type="ECO:0000313" key="4">
    <source>
        <dbReference type="EMBL" id="SPZ12403.1"/>
    </source>
</evidence>
<evidence type="ECO:0000259" key="2">
    <source>
        <dbReference type="Pfam" id="PF13670"/>
    </source>
</evidence>
<dbReference type="RefSeq" id="WP_010796185.1">
    <property type="nucleotide sequence ID" value="NZ_CP044086.1"/>
</dbReference>
<dbReference type="Proteomes" id="UP000626180">
    <property type="component" value="Unassembled WGS sequence"/>
</dbReference>
<dbReference type="EMBL" id="JADMCD010000004">
    <property type="protein sequence ID" value="MBF8641186.1"/>
    <property type="molecule type" value="Genomic_DNA"/>
</dbReference>
<evidence type="ECO:0000313" key="5">
    <source>
        <dbReference type="Proteomes" id="UP000250443"/>
    </source>
</evidence>